<dbReference type="SUPFAM" id="SSF54695">
    <property type="entry name" value="POZ domain"/>
    <property type="match status" value="1"/>
</dbReference>
<dbReference type="PhylomeDB" id="A0A0G4G197"/>
<dbReference type="InterPro" id="IPR011333">
    <property type="entry name" value="SKP1/BTB/POZ_sf"/>
</dbReference>
<reference evidence="2 3" key="1">
    <citation type="submission" date="2014-11" db="EMBL/GenBank/DDBJ databases">
        <authorList>
            <person name="Zhu J."/>
            <person name="Qi W."/>
            <person name="Song R."/>
        </authorList>
    </citation>
    <scope>NUCLEOTIDE SEQUENCE [LARGE SCALE GENOMIC DNA]</scope>
</reference>
<dbReference type="OrthoDB" id="431168at2759"/>
<keyword evidence="3" id="KW-1185">Reference proteome</keyword>
<proteinExistence type="predicted"/>
<evidence type="ECO:0000313" key="2">
    <source>
        <dbReference type="EMBL" id="CEM21865.1"/>
    </source>
</evidence>
<dbReference type="AlphaFoldDB" id="A0A0G4G197"/>
<name>A0A0G4G197_VITBC</name>
<keyword evidence="1" id="KW-0175">Coiled coil</keyword>
<accession>A0A0G4G197</accession>
<feature type="coiled-coil region" evidence="1">
    <location>
        <begin position="175"/>
        <end position="202"/>
    </location>
</feature>
<evidence type="ECO:0000256" key="1">
    <source>
        <dbReference type="SAM" id="Coils"/>
    </source>
</evidence>
<dbReference type="Gene3D" id="3.30.710.10">
    <property type="entry name" value="Potassium Channel Kv1.1, Chain A"/>
    <property type="match status" value="1"/>
</dbReference>
<evidence type="ECO:0000313" key="3">
    <source>
        <dbReference type="Proteomes" id="UP000041254"/>
    </source>
</evidence>
<evidence type="ECO:0008006" key="4">
    <source>
        <dbReference type="Google" id="ProtNLM"/>
    </source>
</evidence>
<organism evidence="2 3">
    <name type="scientific">Vitrella brassicaformis (strain CCMP3155)</name>
    <dbReference type="NCBI Taxonomy" id="1169540"/>
    <lineage>
        <taxon>Eukaryota</taxon>
        <taxon>Sar</taxon>
        <taxon>Alveolata</taxon>
        <taxon>Colpodellida</taxon>
        <taxon>Vitrellaceae</taxon>
        <taxon>Vitrella</taxon>
    </lineage>
</organism>
<sequence length="396" mass="43384">MDSDSLTEHAILSHFQVPTATLCESIQPLQQEITATRESINQLKQKHGIAEGSAASSVDVLLLNVGGSEMSVKRKHMTEGEGVEGTLLAVLFSGKLDNRFIKDDKQRVFLDVDAEAFRIVHKTILGRKLLSPVQEGQLARKGYRPQPAVGRPPSVTAGGIPTTASGLVTALNDVLKAYHDKKSKLEGELRAEKIRYEQHEAEIQAASSFLAPMDGSDLIRSVDVCGEVISTCQSTIDSIPEEMALKRRNTESLWGSSVHEGVHVPPDHMSRLIDHHRRKRHGASDDEARVPLQLTDPRAQRAFDVNAAMYGIVRNDTPAALQAQQPSNDGFILMLPTGVRYRTVTAGTGRTPRVDSTVRYDLAAETYSTITVGRHIILPHAVEGAKYIQLQLISIL</sequence>
<gene>
    <name evidence="2" type="ORF">Vbra_6120</name>
</gene>
<dbReference type="VEuPathDB" id="CryptoDB:Vbra_6120"/>
<dbReference type="EMBL" id="CDMY01000544">
    <property type="protein sequence ID" value="CEM21865.1"/>
    <property type="molecule type" value="Genomic_DNA"/>
</dbReference>
<dbReference type="Proteomes" id="UP000041254">
    <property type="component" value="Unassembled WGS sequence"/>
</dbReference>
<dbReference type="InParanoid" id="A0A0G4G197"/>
<protein>
    <recommendedName>
        <fullName evidence="4">Potassium channel tetramerisation-type BTB domain-containing protein</fullName>
    </recommendedName>
</protein>